<evidence type="ECO:0000259" key="17">
    <source>
        <dbReference type="PROSITE" id="PS50160"/>
    </source>
</evidence>
<accession>H2APT1</accession>
<dbReference type="Gene3D" id="3.30.1490.70">
    <property type="match status" value="1"/>
</dbReference>
<dbReference type="InterPro" id="IPR012340">
    <property type="entry name" value="NA-bd_OB-fold"/>
</dbReference>
<dbReference type="AlphaFoldDB" id="H2APT1"/>
<dbReference type="GO" id="GO:0006289">
    <property type="term" value="P:nucleotide-excision repair"/>
    <property type="evidence" value="ECO:0007669"/>
    <property type="project" value="EnsemblFungi"/>
</dbReference>
<feature type="compositionally biased region" description="Low complexity" evidence="16">
    <location>
        <begin position="64"/>
        <end position="76"/>
    </location>
</feature>
<proteinExistence type="inferred from homology"/>
<keyword evidence="19" id="KW-1185">Reference proteome</keyword>
<dbReference type="FunFam" id="3.30.470.30:FF:000002">
    <property type="entry name" value="DNA ligase"/>
    <property type="match status" value="1"/>
</dbReference>
<dbReference type="InterPro" id="IPR012310">
    <property type="entry name" value="DNA_ligase_ATP-dep_cent"/>
</dbReference>
<keyword evidence="3 14" id="KW-0436">Ligase</keyword>
<evidence type="ECO:0000256" key="12">
    <source>
        <dbReference type="ARBA" id="ARBA00023306"/>
    </source>
</evidence>
<keyword evidence="12" id="KW-0131">Cell cycle</keyword>
<evidence type="ECO:0000313" key="19">
    <source>
        <dbReference type="Proteomes" id="UP000005220"/>
    </source>
</evidence>
<dbReference type="InterPro" id="IPR050191">
    <property type="entry name" value="ATP-dep_DNA_ligase"/>
</dbReference>
<dbReference type="Gene3D" id="1.10.3260.10">
    <property type="entry name" value="DNA ligase, ATP-dependent, N-terminal domain"/>
    <property type="match status" value="1"/>
</dbReference>
<dbReference type="PANTHER" id="PTHR45674">
    <property type="entry name" value="DNA LIGASE 1/3 FAMILY MEMBER"/>
    <property type="match status" value="1"/>
</dbReference>
<keyword evidence="9 14" id="KW-0233">DNA recombination</keyword>
<dbReference type="GO" id="GO:0003677">
    <property type="term" value="F:DNA binding"/>
    <property type="evidence" value="ECO:0007669"/>
    <property type="project" value="InterPro"/>
</dbReference>
<dbReference type="KEGG" id="kaf:KAFR_0B00830"/>
<dbReference type="CDD" id="cd07900">
    <property type="entry name" value="Adenylation_DNA_ligase_I_Euk"/>
    <property type="match status" value="1"/>
</dbReference>
<evidence type="ECO:0000256" key="10">
    <source>
        <dbReference type="ARBA" id="ARBA00023204"/>
    </source>
</evidence>
<sequence>MLKLLCCNKYPAQRLTPLVYIYSGIMSSNSKRQATLARFFTSIKPSADDQNSKTSSSPVPPPSSSSSSTTANGSSPLKKPKLSPIESSKTDSSETTVKQEFVCDIPYADVCVLFQEIENISSRLQIIKLCSEFFTKAMKQNTANLIPLTYLFINKLGPDYEMGLELGLGENLLMKTISESCGKSLQQVKLDYKDIGDLGTIAMNARNVQPTMFKPKPLTVGYVFQNLKLIAKSSGKDSQLKKIRLIKKLLTACKGIEAKYLIRSLESKLRIGLAEKSVLISLSKALLINEYNNTLDPDMELIEKAEQKIRDAFCQIPNYEIVINSCLKYGIMNLDEHCSLRPGIPLKPMLAKPTKTIMEVFDRFQNIHFTSEYKYDGERAQVHLMNDGSMRIYSRNGENMTERYPEINVTDFIKDLNLTKSLIIDCEAVAWDREEKKILPFQVLSTRKRKDVDIKDIKVRICLFAFDILCHNDEKLINKSLRERREILHSVTREVHGEFTYAKELSTNNLDELQLFLDQSVKDSCEGLMVKVLDGEDSHYEPSKRSRNWLKLKKDYLDGVGDSLDLCVLGAFYGRGKRTGTYGGFLLGCYNQDTGEFETACKIGTGFSDEVLQSLYDRLKSTTIDGPKATYIYDSSAQPDVWFEPTLLFEVLTADLSMSPIYKAGASTYSKGISLRFPRFIRLREDKSVEEATSSEQIIELYENQSHVAK</sequence>
<dbReference type="FunFam" id="1.10.3260.10:FF:000001">
    <property type="entry name" value="DNA ligase"/>
    <property type="match status" value="1"/>
</dbReference>
<dbReference type="InterPro" id="IPR012308">
    <property type="entry name" value="DNA_ligase_ATP-dep_N"/>
</dbReference>
<dbReference type="GO" id="GO:0006284">
    <property type="term" value="P:base-excision repair"/>
    <property type="evidence" value="ECO:0007669"/>
    <property type="project" value="EnsemblFungi"/>
</dbReference>
<comment type="catalytic activity">
    <reaction evidence="13 14">
        <text>ATP + (deoxyribonucleotide)n-3'-hydroxyl + 5'-phospho-(deoxyribonucleotide)m = (deoxyribonucleotide)n+m + AMP + diphosphate.</text>
        <dbReference type="EC" id="6.5.1.1"/>
    </reaction>
</comment>
<dbReference type="NCBIfam" id="TIGR00574">
    <property type="entry name" value="dnl1"/>
    <property type="match status" value="1"/>
</dbReference>
<dbReference type="GO" id="GO:0051301">
    <property type="term" value="P:cell division"/>
    <property type="evidence" value="ECO:0007669"/>
    <property type="project" value="UniProtKB-KW"/>
</dbReference>
<dbReference type="CDD" id="cd07969">
    <property type="entry name" value="OBF_DNA_ligase_I"/>
    <property type="match status" value="1"/>
</dbReference>
<dbReference type="GO" id="GO:0006310">
    <property type="term" value="P:DNA recombination"/>
    <property type="evidence" value="ECO:0007669"/>
    <property type="project" value="UniProtKB-KW"/>
</dbReference>
<evidence type="ECO:0000313" key="18">
    <source>
        <dbReference type="EMBL" id="CCF56381.1"/>
    </source>
</evidence>
<evidence type="ECO:0000256" key="4">
    <source>
        <dbReference type="ARBA" id="ARBA00022618"/>
    </source>
</evidence>
<evidence type="ECO:0000256" key="2">
    <source>
        <dbReference type="ARBA" id="ARBA00007572"/>
    </source>
</evidence>
<evidence type="ECO:0000256" key="6">
    <source>
        <dbReference type="ARBA" id="ARBA00022741"/>
    </source>
</evidence>
<dbReference type="GeneID" id="13882605"/>
<dbReference type="GO" id="GO:0005524">
    <property type="term" value="F:ATP binding"/>
    <property type="evidence" value="ECO:0007669"/>
    <property type="project" value="UniProtKB-KW"/>
</dbReference>
<dbReference type="GO" id="GO:0035753">
    <property type="term" value="P:maintenance of DNA trinucleotide repeats"/>
    <property type="evidence" value="ECO:0007669"/>
    <property type="project" value="EnsemblFungi"/>
</dbReference>
<dbReference type="SUPFAM" id="SSF56091">
    <property type="entry name" value="DNA ligase/mRNA capping enzyme, catalytic domain"/>
    <property type="match status" value="1"/>
</dbReference>
<dbReference type="Pfam" id="PF01068">
    <property type="entry name" value="DNA_ligase_A_M"/>
    <property type="match status" value="1"/>
</dbReference>
<dbReference type="GO" id="GO:0005739">
    <property type="term" value="C:mitochondrion"/>
    <property type="evidence" value="ECO:0007669"/>
    <property type="project" value="EnsemblFungi"/>
</dbReference>
<dbReference type="RefSeq" id="XP_003955516.1">
    <property type="nucleotide sequence ID" value="XM_003955467.1"/>
</dbReference>
<dbReference type="EMBL" id="HE650822">
    <property type="protein sequence ID" value="CCF56381.1"/>
    <property type="molecule type" value="Genomic_DNA"/>
</dbReference>
<evidence type="ECO:0000256" key="3">
    <source>
        <dbReference type="ARBA" id="ARBA00022598"/>
    </source>
</evidence>
<gene>
    <name evidence="18" type="primary">KAFR0B00830</name>
    <name evidence="18" type="ORF">KAFR_0B00830</name>
</gene>
<dbReference type="Proteomes" id="UP000005220">
    <property type="component" value="Chromosome 2"/>
</dbReference>
<evidence type="ECO:0000256" key="5">
    <source>
        <dbReference type="ARBA" id="ARBA00022705"/>
    </source>
</evidence>
<dbReference type="GO" id="GO:1903461">
    <property type="term" value="P:Okazaki fragment processing involved in mitotic DNA replication"/>
    <property type="evidence" value="ECO:0007669"/>
    <property type="project" value="EnsemblFungi"/>
</dbReference>
<comment type="subcellular location">
    <subcellularLocation>
        <location evidence="1">Nucleus</location>
    </subcellularLocation>
</comment>
<dbReference type="PROSITE" id="PS00333">
    <property type="entry name" value="DNA_LIGASE_A2"/>
    <property type="match status" value="1"/>
</dbReference>
<dbReference type="PROSITE" id="PS00697">
    <property type="entry name" value="DNA_LIGASE_A1"/>
    <property type="match status" value="1"/>
</dbReference>
<keyword evidence="4" id="KW-0132">Cell division</keyword>
<dbReference type="FunCoup" id="H2APT1">
    <property type="interactions" value="746"/>
</dbReference>
<evidence type="ECO:0000256" key="15">
    <source>
        <dbReference type="RuleBase" id="RU004196"/>
    </source>
</evidence>
<dbReference type="InterPro" id="IPR036599">
    <property type="entry name" value="DNA_ligase_N_sf"/>
</dbReference>
<reference evidence="18 19" key="1">
    <citation type="journal article" date="2011" name="Proc. Natl. Acad. Sci. U.S.A.">
        <title>Evolutionary erosion of yeast sex chromosomes by mating-type switching accidents.</title>
        <authorList>
            <person name="Gordon J.L."/>
            <person name="Armisen D."/>
            <person name="Proux-Wera E."/>
            <person name="Oheigeartaigh S.S."/>
            <person name="Byrne K.P."/>
            <person name="Wolfe K.H."/>
        </authorList>
    </citation>
    <scope>NUCLEOTIDE SEQUENCE [LARGE SCALE GENOMIC DNA]</scope>
    <source>
        <strain evidence="19">ATCC 22294 / BCRC 22015 / CBS 2517 / CECT 1963 / NBRC 1671 / NRRL Y-8276</strain>
    </source>
</reference>
<feature type="domain" description="ATP-dependent DNA ligase family profile" evidence="17">
    <location>
        <begin position="454"/>
        <end position="591"/>
    </location>
</feature>
<evidence type="ECO:0000256" key="8">
    <source>
        <dbReference type="ARBA" id="ARBA00022840"/>
    </source>
</evidence>
<dbReference type="HOGENOM" id="CLU_005138_4_1_1"/>
<protein>
    <recommendedName>
        <fullName evidence="14">DNA ligase</fullName>
        <ecNumber evidence="14">6.5.1.1</ecNumber>
    </recommendedName>
</protein>
<dbReference type="InParanoid" id="H2APT1"/>
<keyword evidence="10 14" id="KW-0234">DNA repair</keyword>
<dbReference type="PROSITE" id="PS50160">
    <property type="entry name" value="DNA_LIGASE_A3"/>
    <property type="match status" value="1"/>
</dbReference>
<dbReference type="PANTHER" id="PTHR45674:SF4">
    <property type="entry name" value="DNA LIGASE 1"/>
    <property type="match status" value="1"/>
</dbReference>
<dbReference type="SUPFAM" id="SSF50249">
    <property type="entry name" value="Nucleic acid-binding proteins"/>
    <property type="match status" value="1"/>
</dbReference>
<comment type="similarity">
    <text evidence="2 15">Belongs to the ATP-dependent DNA ligase family.</text>
</comment>
<dbReference type="GO" id="GO:0005634">
    <property type="term" value="C:nucleus"/>
    <property type="evidence" value="ECO:0007669"/>
    <property type="project" value="UniProtKB-SubCell"/>
</dbReference>
<dbReference type="GO" id="GO:0003910">
    <property type="term" value="F:DNA ligase (ATP) activity"/>
    <property type="evidence" value="ECO:0007669"/>
    <property type="project" value="UniProtKB-EC"/>
</dbReference>
<dbReference type="OrthoDB" id="206088at2759"/>
<evidence type="ECO:0000256" key="1">
    <source>
        <dbReference type="ARBA" id="ARBA00004123"/>
    </source>
</evidence>
<dbReference type="InterPro" id="IPR000977">
    <property type="entry name" value="DNA_ligase_ATP-dep"/>
</dbReference>
<dbReference type="SUPFAM" id="SSF117018">
    <property type="entry name" value="ATP-dependent DNA ligase DNA-binding domain"/>
    <property type="match status" value="1"/>
</dbReference>
<keyword evidence="7 14" id="KW-0227">DNA damage</keyword>
<keyword evidence="5" id="KW-0235">DNA replication</keyword>
<dbReference type="InterPro" id="IPR012309">
    <property type="entry name" value="DNA_ligase_ATP-dep_C"/>
</dbReference>
<evidence type="ECO:0000256" key="16">
    <source>
        <dbReference type="SAM" id="MobiDB-lite"/>
    </source>
</evidence>
<dbReference type="STRING" id="1071382.H2APT1"/>
<dbReference type="EC" id="6.5.1.1" evidence="14"/>
<evidence type="ECO:0000256" key="14">
    <source>
        <dbReference type="RuleBase" id="RU000617"/>
    </source>
</evidence>
<keyword evidence="8 14" id="KW-0067">ATP-binding</keyword>
<keyword evidence="11" id="KW-0539">Nucleus</keyword>
<dbReference type="Gene3D" id="3.30.470.30">
    <property type="entry name" value="DNA ligase/mRNA capping enzyme"/>
    <property type="match status" value="1"/>
</dbReference>
<evidence type="ECO:0000256" key="13">
    <source>
        <dbReference type="ARBA" id="ARBA00034003"/>
    </source>
</evidence>
<keyword evidence="6 14" id="KW-0547">Nucleotide-binding</keyword>
<evidence type="ECO:0000256" key="11">
    <source>
        <dbReference type="ARBA" id="ARBA00023242"/>
    </source>
</evidence>
<evidence type="ECO:0000256" key="7">
    <source>
        <dbReference type="ARBA" id="ARBA00022763"/>
    </source>
</evidence>
<dbReference type="FunFam" id="2.40.50.140:FF:000062">
    <property type="entry name" value="DNA ligase"/>
    <property type="match status" value="1"/>
</dbReference>
<feature type="region of interest" description="Disordered" evidence="16">
    <location>
        <begin position="45"/>
        <end position="91"/>
    </location>
</feature>
<dbReference type="Pfam" id="PF04679">
    <property type="entry name" value="DNA_ligase_A_C"/>
    <property type="match status" value="1"/>
</dbReference>
<organism evidence="18 19">
    <name type="scientific">Kazachstania africana (strain ATCC 22294 / BCRC 22015 / CBS 2517 / CECT 1963 / NBRC 1671 / NRRL Y-8276)</name>
    <name type="common">Yeast</name>
    <name type="synonym">Kluyveromyces africanus</name>
    <dbReference type="NCBI Taxonomy" id="1071382"/>
    <lineage>
        <taxon>Eukaryota</taxon>
        <taxon>Fungi</taxon>
        <taxon>Dikarya</taxon>
        <taxon>Ascomycota</taxon>
        <taxon>Saccharomycotina</taxon>
        <taxon>Saccharomycetes</taxon>
        <taxon>Saccharomycetales</taxon>
        <taxon>Saccharomycetaceae</taxon>
        <taxon>Kazachstania</taxon>
    </lineage>
</organism>
<evidence type="ECO:0000256" key="9">
    <source>
        <dbReference type="ARBA" id="ARBA00023172"/>
    </source>
</evidence>
<dbReference type="Pfam" id="PF04675">
    <property type="entry name" value="DNA_ligase_A_N"/>
    <property type="match status" value="1"/>
</dbReference>
<dbReference type="GO" id="GO:0071897">
    <property type="term" value="P:DNA biosynthetic process"/>
    <property type="evidence" value="ECO:0007669"/>
    <property type="project" value="InterPro"/>
</dbReference>
<dbReference type="eggNOG" id="KOG0967">
    <property type="taxonomic scope" value="Eukaryota"/>
</dbReference>
<dbReference type="Gene3D" id="2.40.50.140">
    <property type="entry name" value="Nucleic acid-binding proteins"/>
    <property type="match status" value="1"/>
</dbReference>
<name>H2APT1_KAZAF</name>
<dbReference type="InterPro" id="IPR016059">
    <property type="entry name" value="DNA_ligase_ATP-dep_CS"/>
</dbReference>